<reference evidence="1" key="1">
    <citation type="submission" date="2022-06" db="EMBL/GenBank/DDBJ databases">
        <authorList>
            <person name="Berger JAMES D."/>
            <person name="Berger JAMES D."/>
        </authorList>
    </citation>
    <scope>NUCLEOTIDE SEQUENCE [LARGE SCALE GENOMIC DNA]</scope>
</reference>
<dbReference type="Proteomes" id="UP000050795">
    <property type="component" value="Unassembled WGS sequence"/>
</dbReference>
<dbReference type="WBParaSite" id="TREG1_67120.1">
    <property type="protein sequence ID" value="TREG1_67120.1"/>
    <property type="gene ID" value="TREG1_67120"/>
</dbReference>
<proteinExistence type="predicted"/>
<name>A0AA85JZ20_TRIRE</name>
<evidence type="ECO:0000313" key="2">
    <source>
        <dbReference type="WBParaSite" id="TREG1_67120.1"/>
    </source>
</evidence>
<organism evidence="1 2">
    <name type="scientific">Trichobilharzia regenti</name>
    <name type="common">Nasal bird schistosome</name>
    <dbReference type="NCBI Taxonomy" id="157069"/>
    <lineage>
        <taxon>Eukaryota</taxon>
        <taxon>Metazoa</taxon>
        <taxon>Spiralia</taxon>
        <taxon>Lophotrochozoa</taxon>
        <taxon>Platyhelminthes</taxon>
        <taxon>Trematoda</taxon>
        <taxon>Digenea</taxon>
        <taxon>Strigeidida</taxon>
        <taxon>Schistosomatoidea</taxon>
        <taxon>Schistosomatidae</taxon>
        <taxon>Trichobilharzia</taxon>
    </lineage>
</organism>
<sequence length="176" mass="19553">MYKYVLIFIIKRSVAWPLSSVVTFGVAAYRQMKSLYPAVFDGDIWIFGQDFKASAQLSGVQDLSAMELLLETLLGGRAKAAYEGVGRSMDECSTGSGKQFPKWEGPYMVTSRWGYADTIAMANNERRVNVSELQKWIQRDKPTMTPAPSRSSRLQSHVFDGGTSVVRAGCSPIGWH</sequence>
<keyword evidence="1" id="KW-1185">Reference proteome</keyword>
<accession>A0AA85JZ20</accession>
<protein>
    <submittedName>
        <fullName evidence="2">Uncharacterized protein</fullName>
    </submittedName>
</protein>
<reference evidence="2" key="2">
    <citation type="submission" date="2023-11" db="UniProtKB">
        <authorList>
            <consortium name="WormBaseParasite"/>
        </authorList>
    </citation>
    <scope>IDENTIFICATION</scope>
</reference>
<dbReference type="AlphaFoldDB" id="A0AA85JZ20"/>
<evidence type="ECO:0000313" key="1">
    <source>
        <dbReference type="Proteomes" id="UP000050795"/>
    </source>
</evidence>